<dbReference type="RefSeq" id="WP_074693491.1">
    <property type="nucleotide sequence ID" value="NZ_FNOJ01000016.1"/>
</dbReference>
<sequence length="52" mass="5926">MYFGNVWDWNFFWQVFQNFLSSESPFVLIVVAAMVVGILLAVIVGAIKGMRN</sequence>
<proteinExistence type="predicted"/>
<dbReference type="AlphaFoldDB" id="A0A1H2WN04"/>
<keyword evidence="1" id="KW-0812">Transmembrane</keyword>
<feature type="transmembrane region" description="Helical" evidence="1">
    <location>
        <begin position="26"/>
        <end position="47"/>
    </location>
</feature>
<evidence type="ECO:0000256" key="1">
    <source>
        <dbReference type="SAM" id="Phobius"/>
    </source>
</evidence>
<gene>
    <name evidence="2" type="ORF">SAMN04489725_1168</name>
</gene>
<evidence type="ECO:0000313" key="3">
    <source>
        <dbReference type="Proteomes" id="UP000182589"/>
    </source>
</evidence>
<keyword evidence="3" id="KW-1185">Reference proteome</keyword>
<protein>
    <submittedName>
        <fullName evidence="2">Uncharacterized protein</fullName>
    </submittedName>
</protein>
<dbReference type="STRING" id="89784.SAMN04489725_1168"/>
<keyword evidence="1" id="KW-0472">Membrane</keyword>
<accession>A0A1H2WN04</accession>
<dbReference type="EMBL" id="FNOJ01000016">
    <property type="protein sequence ID" value="SDW82043.1"/>
    <property type="molecule type" value="Genomic_DNA"/>
</dbReference>
<name>A0A1H2WN04_9BACL</name>
<keyword evidence="1" id="KW-1133">Transmembrane helix</keyword>
<dbReference type="Proteomes" id="UP000182589">
    <property type="component" value="Unassembled WGS sequence"/>
</dbReference>
<evidence type="ECO:0000313" key="2">
    <source>
        <dbReference type="EMBL" id="SDW82043.1"/>
    </source>
</evidence>
<reference evidence="3" key="1">
    <citation type="submission" date="2016-10" db="EMBL/GenBank/DDBJ databases">
        <authorList>
            <person name="Varghese N."/>
        </authorList>
    </citation>
    <scope>NUCLEOTIDE SEQUENCE [LARGE SCALE GENOMIC DNA]</scope>
    <source>
        <strain evidence="3">DSM 12489</strain>
    </source>
</reference>
<organism evidence="2 3">
    <name type="scientific">Alicyclobacillus hesperidum</name>
    <dbReference type="NCBI Taxonomy" id="89784"/>
    <lineage>
        <taxon>Bacteria</taxon>
        <taxon>Bacillati</taxon>
        <taxon>Bacillota</taxon>
        <taxon>Bacilli</taxon>
        <taxon>Bacillales</taxon>
        <taxon>Alicyclobacillaceae</taxon>
        <taxon>Alicyclobacillus</taxon>
    </lineage>
</organism>